<protein>
    <submittedName>
        <fullName evidence="3">Cupin 2 barrel domain-containing protein</fullName>
    </submittedName>
</protein>
<evidence type="ECO:0000313" key="4">
    <source>
        <dbReference type="Proteomes" id="UP000017840"/>
    </source>
</evidence>
<dbReference type="eggNOG" id="arCOG03006">
    <property type="taxonomic scope" value="Archaea"/>
</dbReference>
<dbReference type="InterPro" id="IPR013096">
    <property type="entry name" value="Cupin_2"/>
</dbReference>
<dbReference type="Gene3D" id="2.60.120.10">
    <property type="entry name" value="Jelly Rolls"/>
    <property type="match status" value="1"/>
</dbReference>
<dbReference type="AlphaFoldDB" id="V4HLB2"/>
<dbReference type="OrthoDB" id="305577at2157"/>
<keyword evidence="4" id="KW-1185">Reference proteome</keyword>
<evidence type="ECO:0000259" key="2">
    <source>
        <dbReference type="Pfam" id="PF07883"/>
    </source>
</evidence>
<dbReference type="InterPro" id="IPR011051">
    <property type="entry name" value="RmlC_Cupin_sf"/>
</dbReference>
<sequence length="104" mass="11001">MSHTHVSVDDVEPSGPMRFMRDPLDCENLGFTVVEADAGWSGPEHDHADEGHEEVYYLVDGAATVVVDGDAVPLSPGEAVRVSPDASRRLDASEESTLVVAGAP</sequence>
<organism evidence="3 4">
    <name type="scientific">Candidatus Halobonum tyrrellensis G22</name>
    <dbReference type="NCBI Taxonomy" id="1324957"/>
    <lineage>
        <taxon>Archaea</taxon>
        <taxon>Methanobacteriati</taxon>
        <taxon>Methanobacteriota</taxon>
        <taxon>Stenosarchaea group</taxon>
        <taxon>Halobacteria</taxon>
        <taxon>Halobacteriales</taxon>
        <taxon>Haloferacaceae</taxon>
        <taxon>Candidatus Halobonum</taxon>
    </lineage>
</organism>
<dbReference type="RefSeq" id="WP_023394122.1">
    <property type="nucleotide sequence ID" value="NZ_ASGZ01000026.1"/>
</dbReference>
<gene>
    <name evidence="3" type="ORF">K933_07683</name>
</gene>
<reference evidence="3 4" key="1">
    <citation type="journal article" date="2013" name="Genome Announc.">
        <title>Draft Genome Sequence of 'Candidatus Halobonum tyrrellensis' Strain G22, Isolated from the Hypersaline Waters of Lake Tyrrell, Australia.</title>
        <authorList>
            <person name="Ugalde J.A."/>
            <person name="Narasingarao P."/>
            <person name="Kuo S."/>
            <person name="Podell S."/>
            <person name="Allen E.E."/>
        </authorList>
    </citation>
    <scope>NUCLEOTIDE SEQUENCE [LARGE SCALE GENOMIC DNA]</scope>
    <source>
        <strain evidence="3 4">G22</strain>
    </source>
</reference>
<dbReference type="SUPFAM" id="SSF51182">
    <property type="entry name" value="RmlC-like cupins"/>
    <property type="match status" value="1"/>
</dbReference>
<evidence type="ECO:0000313" key="3">
    <source>
        <dbReference type="EMBL" id="ESP88714.1"/>
    </source>
</evidence>
<dbReference type="Proteomes" id="UP000017840">
    <property type="component" value="Unassembled WGS sequence"/>
</dbReference>
<feature type="domain" description="Cupin type-2" evidence="2">
    <location>
        <begin position="33"/>
        <end position="96"/>
    </location>
</feature>
<feature type="region of interest" description="Disordered" evidence="1">
    <location>
        <begin position="85"/>
        <end position="104"/>
    </location>
</feature>
<comment type="caution">
    <text evidence="3">The sequence shown here is derived from an EMBL/GenBank/DDBJ whole genome shotgun (WGS) entry which is preliminary data.</text>
</comment>
<dbReference type="STRING" id="1324957.K933_07683"/>
<evidence type="ECO:0000256" key="1">
    <source>
        <dbReference type="SAM" id="MobiDB-lite"/>
    </source>
</evidence>
<accession>V4HLB2</accession>
<dbReference type="Pfam" id="PF07883">
    <property type="entry name" value="Cupin_2"/>
    <property type="match status" value="1"/>
</dbReference>
<proteinExistence type="predicted"/>
<dbReference type="InterPro" id="IPR014710">
    <property type="entry name" value="RmlC-like_jellyroll"/>
</dbReference>
<name>V4HLB2_9EURY</name>
<dbReference type="EMBL" id="ASGZ01000026">
    <property type="protein sequence ID" value="ESP88714.1"/>
    <property type="molecule type" value="Genomic_DNA"/>
</dbReference>